<comment type="subcellular location">
    <subcellularLocation>
        <location evidence="8">Cell inner membrane</location>
        <topology evidence="8">Multi-pass membrane protein</topology>
    </subcellularLocation>
    <subcellularLocation>
        <location evidence="1">Cell membrane</location>
        <topology evidence="1">Multi-pass membrane protein</topology>
    </subcellularLocation>
</comment>
<dbReference type="GO" id="GO:0042910">
    <property type="term" value="F:xenobiotic transmembrane transporter activity"/>
    <property type="evidence" value="ECO:0007669"/>
    <property type="project" value="InterPro"/>
</dbReference>
<dbReference type="InterPro" id="IPR036259">
    <property type="entry name" value="MFS_trans_sf"/>
</dbReference>
<dbReference type="GO" id="GO:0005886">
    <property type="term" value="C:plasma membrane"/>
    <property type="evidence" value="ECO:0007669"/>
    <property type="project" value="UniProtKB-SubCell"/>
</dbReference>
<keyword evidence="6 8" id="KW-1133">Transmembrane helix</keyword>
<gene>
    <name evidence="10" type="ORF">GW590_01445</name>
</gene>
<feature type="transmembrane region" description="Helical" evidence="8">
    <location>
        <begin position="357"/>
        <end position="376"/>
    </location>
</feature>
<dbReference type="PROSITE" id="PS50850">
    <property type="entry name" value="MFS"/>
    <property type="match status" value="1"/>
</dbReference>
<sequence length="417" mass="44609">MPQPQSQLRQTATRHTRQQDLRILIILSALMSFASVSTDLYLPAMPTITRELHAAAGSIEFTLSGFLIGFSLGQLIWGPVGDRFGRRLPIALGLVLFIVGSAGCALSATMVQMVFWRVIQALGACAGPVLARAMVRDLYARERSAQMLSTLILFMAVAPLLGPIIGGQIMAIGSWHNIFWVMVGLGFVALYGVWQLPESLSAEQRSQEPFSRVFANYAELLRNGRVMGFALTSSFYYCSFYAFIAGTPFAYIDFYHVSPQIYGLLFGVNVLGIMSTNFFNGRLITRFGSEKLFYIGAVIAAAAGSLLGIDAYFGWGGLAGLAIPFFVFASMNGFIVANAVAGALAAAQHNAGACSSLVGAMQYGSGILSASLVGWLADGTPWPMGAIIALMALLCSLTAIGMRQHGKGQRQGCDISS</sequence>
<keyword evidence="5 8" id="KW-0812">Transmembrane</keyword>
<evidence type="ECO:0000313" key="10">
    <source>
        <dbReference type="EMBL" id="NMP25549.1"/>
    </source>
</evidence>
<dbReference type="RefSeq" id="WP_169401241.1">
    <property type="nucleotide sequence ID" value="NZ_JAADJU010000001.1"/>
</dbReference>
<feature type="transmembrane region" description="Helical" evidence="8">
    <location>
        <begin position="321"/>
        <end position="345"/>
    </location>
</feature>
<evidence type="ECO:0000256" key="1">
    <source>
        <dbReference type="ARBA" id="ARBA00004651"/>
    </source>
</evidence>
<dbReference type="PANTHER" id="PTHR23502:SF132">
    <property type="entry name" value="POLYAMINE TRANSPORTER 2-RELATED"/>
    <property type="match status" value="1"/>
</dbReference>
<evidence type="ECO:0000259" key="9">
    <source>
        <dbReference type="PROSITE" id="PS50850"/>
    </source>
</evidence>
<dbReference type="NCBIfam" id="NF008314">
    <property type="entry name" value="PRK11102.1"/>
    <property type="match status" value="1"/>
</dbReference>
<keyword evidence="8" id="KW-0997">Cell inner membrane</keyword>
<accession>A0A848MEB9</accession>
<dbReference type="InterPro" id="IPR020846">
    <property type="entry name" value="MFS_dom"/>
</dbReference>
<evidence type="ECO:0000256" key="8">
    <source>
        <dbReference type="RuleBase" id="RU365088"/>
    </source>
</evidence>
<proteinExistence type="inferred from homology"/>
<dbReference type="InterPro" id="IPR011701">
    <property type="entry name" value="MFS"/>
</dbReference>
<keyword evidence="4" id="KW-1003">Cell membrane</keyword>
<feature type="transmembrane region" description="Helical" evidence="8">
    <location>
        <begin position="21"/>
        <end position="42"/>
    </location>
</feature>
<dbReference type="InterPro" id="IPR004812">
    <property type="entry name" value="Efflux_drug-R_Bcr/CmlA"/>
</dbReference>
<comment type="similarity">
    <text evidence="2 8">Belongs to the major facilitator superfamily. Bcr/CmlA family.</text>
</comment>
<evidence type="ECO:0000256" key="7">
    <source>
        <dbReference type="ARBA" id="ARBA00023136"/>
    </source>
</evidence>
<feature type="transmembrane region" description="Helical" evidence="8">
    <location>
        <begin position="178"/>
        <end position="196"/>
    </location>
</feature>
<keyword evidence="7 8" id="KW-0472">Membrane</keyword>
<keyword evidence="11" id="KW-1185">Reference proteome</keyword>
<dbReference type="CDD" id="cd17320">
    <property type="entry name" value="MFS_MdfA_MDR_like"/>
    <property type="match status" value="1"/>
</dbReference>
<feature type="transmembrane region" description="Helical" evidence="8">
    <location>
        <begin position="54"/>
        <end position="76"/>
    </location>
</feature>
<evidence type="ECO:0000256" key="2">
    <source>
        <dbReference type="ARBA" id="ARBA00006236"/>
    </source>
</evidence>
<evidence type="ECO:0000256" key="5">
    <source>
        <dbReference type="ARBA" id="ARBA00022692"/>
    </source>
</evidence>
<protein>
    <recommendedName>
        <fullName evidence="8">Bcr/CflA family efflux transporter</fullName>
    </recommendedName>
</protein>
<dbReference type="NCBIfam" id="TIGR00710">
    <property type="entry name" value="efflux_Bcr_CflA"/>
    <property type="match status" value="1"/>
</dbReference>
<evidence type="ECO:0000256" key="6">
    <source>
        <dbReference type="ARBA" id="ARBA00022989"/>
    </source>
</evidence>
<evidence type="ECO:0000313" key="11">
    <source>
        <dbReference type="Proteomes" id="UP000585363"/>
    </source>
</evidence>
<reference evidence="10 11" key="1">
    <citation type="submission" date="2020-01" db="EMBL/GenBank/DDBJ databases">
        <authorList>
            <person name="Lee S.D."/>
        </authorList>
    </citation>
    <scope>NUCLEOTIDE SEQUENCE [LARGE SCALE GENOMIC DNA]</scope>
    <source>
        <strain evidence="10 11">SAP-1</strain>
    </source>
</reference>
<feature type="transmembrane region" description="Helical" evidence="8">
    <location>
        <begin position="382"/>
        <end position="402"/>
    </location>
</feature>
<evidence type="ECO:0000256" key="4">
    <source>
        <dbReference type="ARBA" id="ARBA00022475"/>
    </source>
</evidence>
<feature type="transmembrane region" description="Helical" evidence="8">
    <location>
        <begin position="292"/>
        <end position="315"/>
    </location>
</feature>
<dbReference type="Gene3D" id="1.20.1720.10">
    <property type="entry name" value="Multidrug resistance protein D"/>
    <property type="match status" value="1"/>
</dbReference>
<feature type="transmembrane region" description="Helical" evidence="8">
    <location>
        <begin position="147"/>
        <end position="172"/>
    </location>
</feature>
<reference evidence="10 11" key="2">
    <citation type="submission" date="2020-06" db="EMBL/GenBank/DDBJ databases">
        <title>Polyphasic characterization of a Rahnella strain isolated from tree sap.</title>
        <authorList>
            <person name="Kim I.S."/>
        </authorList>
    </citation>
    <scope>NUCLEOTIDE SEQUENCE [LARGE SCALE GENOMIC DNA]</scope>
    <source>
        <strain evidence="10 11">SAP-1</strain>
    </source>
</reference>
<dbReference type="AlphaFoldDB" id="A0A848MEB9"/>
<dbReference type="PANTHER" id="PTHR23502">
    <property type="entry name" value="MAJOR FACILITATOR SUPERFAMILY"/>
    <property type="match status" value="1"/>
</dbReference>
<feature type="transmembrane region" description="Helical" evidence="8">
    <location>
        <begin position="88"/>
        <end position="108"/>
    </location>
</feature>
<dbReference type="FunFam" id="1.20.1720.10:FF:000005">
    <property type="entry name" value="Bcr/CflA family efflux transporter"/>
    <property type="match status" value="1"/>
</dbReference>
<evidence type="ECO:0000256" key="3">
    <source>
        <dbReference type="ARBA" id="ARBA00022448"/>
    </source>
</evidence>
<organism evidence="10 11">
    <name type="scientific">Rouxiella aceris</name>
    <dbReference type="NCBI Taxonomy" id="2703884"/>
    <lineage>
        <taxon>Bacteria</taxon>
        <taxon>Pseudomonadati</taxon>
        <taxon>Pseudomonadota</taxon>
        <taxon>Gammaproteobacteria</taxon>
        <taxon>Enterobacterales</taxon>
        <taxon>Yersiniaceae</taxon>
        <taxon>Rouxiella</taxon>
    </lineage>
</organism>
<comment type="caution">
    <text evidence="10">The sequence shown here is derived from an EMBL/GenBank/DDBJ whole genome shotgun (WGS) entry which is preliminary data.</text>
</comment>
<feature type="transmembrane region" description="Helical" evidence="8">
    <location>
        <begin position="261"/>
        <end position="280"/>
    </location>
</feature>
<feature type="transmembrane region" description="Helical" evidence="8">
    <location>
        <begin position="235"/>
        <end position="255"/>
    </location>
</feature>
<feature type="domain" description="Major facilitator superfamily (MFS) profile" evidence="9">
    <location>
        <begin position="23"/>
        <end position="407"/>
    </location>
</feature>
<dbReference type="Pfam" id="PF07690">
    <property type="entry name" value="MFS_1"/>
    <property type="match status" value="1"/>
</dbReference>
<feature type="transmembrane region" description="Helical" evidence="8">
    <location>
        <begin position="114"/>
        <end position="135"/>
    </location>
</feature>
<dbReference type="EMBL" id="JAADJU010000001">
    <property type="protein sequence ID" value="NMP25549.1"/>
    <property type="molecule type" value="Genomic_DNA"/>
</dbReference>
<dbReference type="SUPFAM" id="SSF103473">
    <property type="entry name" value="MFS general substrate transporter"/>
    <property type="match status" value="1"/>
</dbReference>
<name>A0A848MEB9_9GAMM</name>
<keyword evidence="3 8" id="KW-0813">Transport</keyword>
<dbReference type="Proteomes" id="UP000585363">
    <property type="component" value="Unassembled WGS sequence"/>
</dbReference>
<dbReference type="GO" id="GO:1990961">
    <property type="term" value="P:xenobiotic detoxification by transmembrane export across the plasma membrane"/>
    <property type="evidence" value="ECO:0007669"/>
    <property type="project" value="InterPro"/>
</dbReference>